<keyword evidence="1" id="KW-0812">Transmembrane</keyword>
<protein>
    <submittedName>
        <fullName evidence="4">Peptidoglycan/LPS O-acetylase OafA/YrhL</fullName>
    </submittedName>
</protein>
<dbReference type="GO" id="GO:0016747">
    <property type="term" value="F:acyltransferase activity, transferring groups other than amino-acyl groups"/>
    <property type="evidence" value="ECO:0007669"/>
    <property type="project" value="InterPro"/>
</dbReference>
<dbReference type="EMBL" id="JACCBE010000001">
    <property type="protein sequence ID" value="NYD56135.1"/>
    <property type="molecule type" value="Genomic_DNA"/>
</dbReference>
<feature type="domain" description="SGNH" evidence="3">
    <location>
        <begin position="455"/>
        <end position="684"/>
    </location>
</feature>
<evidence type="ECO:0000313" key="5">
    <source>
        <dbReference type="Proteomes" id="UP000516957"/>
    </source>
</evidence>
<dbReference type="PANTHER" id="PTHR23028">
    <property type="entry name" value="ACETYLTRANSFERASE"/>
    <property type="match status" value="1"/>
</dbReference>
<feature type="transmembrane region" description="Helical" evidence="1">
    <location>
        <begin position="150"/>
        <end position="167"/>
    </location>
</feature>
<evidence type="ECO:0000256" key="1">
    <source>
        <dbReference type="SAM" id="Phobius"/>
    </source>
</evidence>
<evidence type="ECO:0000313" key="4">
    <source>
        <dbReference type="EMBL" id="NYD56135.1"/>
    </source>
</evidence>
<sequence>MAASSGSRHRADVQGLRALAVVLVIAAHAGVPFLDGGFVGVDVFFVISGFLITGLLVREVEAEGRLSLAGFWSRRARRILPAATLVLVVTLAAALVWLPLVNARDLVDDAVWSGLFAANLHFAGEGVSYFAEGTGPSPLQHYWSLAVEEQFYVVWPLLVLALAALAGRAGRPGLTRRALLVVLVVVSGASLAWSLVSTAADPAAAYFSTPARVWELGVGAVLALVLPRLAPRVPRLLSWLLALAGLGAIGVASVALSPATPFPGAAALLPVLGAAALVAAGSTSAGHPAPVRWLLTCRPARVLGDWSFSLYLWHWPALVITEQHLGRALTVTERLVTVLVVLNLAALTYRFVETPFRSGRLSVRLPSPRPLVLYPASLVLVVGAASGSWHYTEWRGGEGGDNPAIQVQGERDHHDETVALVKASVRAARQEVAIPSNLTPDLLDLRQSIADVGECDYENDVRRLCVRGDATGDRTVVVIGDSHARAWIPAMERITLDSGWRAFYLVKPQCPAGHVSVAPLKESVVFTGCDEFQDWVTDQVAALSPDLVVVSSSPPVNGVWVEGRRVLTIEKIAPELERGYDELFDELRDHAGRVVVIKDVPKSATDPGECLTSATPSLGSCMFEPVERSTILGDIVVKSALLAGADVVDPTPWLCFEGDCPVVVGGTLTYRDTDHLTTEYAAGLAGSLGRALRMTD</sequence>
<feature type="domain" description="Acyltransferase 3" evidence="2">
    <location>
        <begin position="12"/>
        <end position="348"/>
    </location>
</feature>
<name>A0A7Y9EZX1_9ACTN</name>
<keyword evidence="5" id="KW-1185">Reference proteome</keyword>
<proteinExistence type="predicted"/>
<dbReference type="RefSeq" id="WP_179614074.1">
    <property type="nucleotide sequence ID" value="NZ_CP059163.1"/>
</dbReference>
<dbReference type="InterPro" id="IPR050879">
    <property type="entry name" value="Acyltransferase_3"/>
</dbReference>
<feature type="transmembrane region" description="Helical" evidence="1">
    <location>
        <begin position="236"/>
        <end position="256"/>
    </location>
</feature>
<reference evidence="4 5" key="1">
    <citation type="submission" date="2020-07" db="EMBL/GenBank/DDBJ databases">
        <title>Sequencing the genomes of 1000 actinobacteria strains.</title>
        <authorList>
            <person name="Klenk H.-P."/>
        </authorList>
    </citation>
    <scope>NUCLEOTIDE SEQUENCE [LARGE SCALE GENOMIC DNA]</scope>
    <source>
        <strain evidence="4 5">DSM 18965</strain>
    </source>
</reference>
<evidence type="ECO:0000259" key="3">
    <source>
        <dbReference type="Pfam" id="PF19040"/>
    </source>
</evidence>
<dbReference type="AlphaFoldDB" id="A0A7Y9EZX1"/>
<comment type="caution">
    <text evidence="4">The sequence shown here is derived from an EMBL/GenBank/DDBJ whole genome shotgun (WGS) entry which is preliminary data.</text>
</comment>
<keyword evidence="1" id="KW-0472">Membrane</keyword>
<feature type="transmembrane region" description="Helical" evidence="1">
    <location>
        <begin position="179"/>
        <end position="199"/>
    </location>
</feature>
<feature type="transmembrane region" description="Helical" evidence="1">
    <location>
        <begin position="12"/>
        <end position="31"/>
    </location>
</feature>
<feature type="transmembrane region" description="Helical" evidence="1">
    <location>
        <begin position="211"/>
        <end position="229"/>
    </location>
</feature>
<keyword evidence="1" id="KW-1133">Transmembrane helix</keyword>
<dbReference type="InterPro" id="IPR043968">
    <property type="entry name" value="SGNH"/>
</dbReference>
<dbReference type="Pfam" id="PF19040">
    <property type="entry name" value="SGNH"/>
    <property type="match status" value="1"/>
</dbReference>
<organism evidence="4 5">
    <name type="scientific">Nocardioides marinisabuli</name>
    <dbReference type="NCBI Taxonomy" id="419476"/>
    <lineage>
        <taxon>Bacteria</taxon>
        <taxon>Bacillati</taxon>
        <taxon>Actinomycetota</taxon>
        <taxon>Actinomycetes</taxon>
        <taxon>Propionibacteriales</taxon>
        <taxon>Nocardioidaceae</taxon>
        <taxon>Nocardioides</taxon>
    </lineage>
</organism>
<evidence type="ECO:0000259" key="2">
    <source>
        <dbReference type="Pfam" id="PF01757"/>
    </source>
</evidence>
<feature type="transmembrane region" description="Helical" evidence="1">
    <location>
        <begin position="37"/>
        <end position="58"/>
    </location>
</feature>
<dbReference type="Proteomes" id="UP000516957">
    <property type="component" value="Unassembled WGS sequence"/>
</dbReference>
<feature type="transmembrane region" description="Helical" evidence="1">
    <location>
        <begin position="79"/>
        <end position="100"/>
    </location>
</feature>
<dbReference type="InterPro" id="IPR002656">
    <property type="entry name" value="Acyl_transf_3_dom"/>
</dbReference>
<dbReference type="Pfam" id="PF01757">
    <property type="entry name" value="Acyl_transf_3"/>
    <property type="match status" value="1"/>
</dbReference>
<dbReference type="GO" id="GO:0009103">
    <property type="term" value="P:lipopolysaccharide biosynthetic process"/>
    <property type="evidence" value="ECO:0007669"/>
    <property type="project" value="TreeGrafter"/>
</dbReference>
<accession>A0A7Y9EZX1</accession>
<dbReference type="PANTHER" id="PTHR23028:SF53">
    <property type="entry name" value="ACYL_TRANSF_3 DOMAIN-CONTAINING PROTEIN"/>
    <property type="match status" value="1"/>
</dbReference>
<gene>
    <name evidence="4" type="ORF">BKA08_000373</name>
</gene>
<dbReference type="GO" id="GO:0016020">
    <property type="term" value="C:membrane"/>
    <property type="evidence" value="ECO:0007669"/>
    <property type="project" value="TreeGrafter"/>
</dbReference>